<evidence type="ECO:0008006" key="6">
    <source>
        <dbReference type="Google" id="ProtNLM"/>
    </source>
</evidence>
<sequence>MPPEAPQPPATPRKSRTGLYVGIACGCLLLIAVVIAVAGAGLWMFSRDSGEDGPTTGPSTSESSTEVPSDEPTEEPTEEPTDEVTEDPTDEPTDEPTEAPSDDSTNMAHFEAEASAPEEGTTLDTGSETMTSANGKYIGVKVLLTNTGDRGIALDLDRFTFLDVDGTEYQLMHGVFSTIGPIEPGEEASAELYADVPEDAELEAVTYNPASGPGGQSVSIPVG</sequence>
<proteinExistence type="predicted"/>
<dbReference type="Gene3D" id="2.60.40.1240">
    <property type="match status" value="1"/>
</dbReference>
<reference evidence="5" key="1">
    <citation type="submission" date="2017-09" db="EMBL/GenBank/DDBJ databases">
        <title>Brachybacterium sp. VM2412.</title>
        <authorList>
            <person name="Tak E.J."/>
            <person name="Bae J.-W."/>
        </authorList>
    </citation>
    <scope>NUCLEOTIDE SEQUENCE [LARGE SCALE GENOMIC DNA]</scope>
    <source>
        <strain evidence="5">VM2412</strain>
    </source>
</reference>
<evidence type="ECO:0000256" key="1">
    <source>
        <dbReference type="ARBA" id="ARBA00022729"/>
    </source>
</evidence>
<evidence type="ECO:0000256" key="3">
    <source>
        <dbReference type="SAM" id="Phobius"/>
    </source>
</evidence>
<feature type="transmembrane region" description="Helical" evidence="3">
    <location>
        <begin position="20"/>
        <end position="45"/>
    </location>
</feature>
<gene>
    <name evidence="4" type="ORF">CFK38_00875</name>
</gene>
<feature type="compositionally biased region" description="Acidic residues" evidence="2">
    <location>
        <begin position="68"/>
        <end position="101"/>
    </location>
</feature>
<evidence type="ECO:0000256" key="2">
    <source>
        <dbReference type="SAM" id="MobiDB-lite"/>
    </source>
</evidence>
<protein>
    <recommendedName>
        <fullName evidence="6">DUF4352 domain-containing protein</fullName>
    </recommendedName>
</protein>
<evidence type="ECO:0000313" key="5">
    <source>
        <dbReference type="Proteomes" id="UP000218165"/>
    </source>
</evidence>
<dbReference type="Proteomes" id="UP000218165">
    <property type="component" value="Chromosome"/>
</dbReference>
<dbReference type="EMBL" id="CP023563">
    <property type="protein sequence ID" value="ATG50232.1"/>
    <property type="molecule type" value="Genomic_DNA"/>
</dbReference>
<dbReference type="KEGG" id="brz:CFK38_00875"/>
<keyword evidence="3" id="KW-0812">Transmembrane</keyword>
<evidence type="ECO:0000313" key="4">
    <source>
        <dbReference type="EMBL" id="ATG50232.1"/>
    </source>
</evidence>
<feature type="region of interest" description="Disordered" evidence="2">
    <location>
        <begin position="49"/>
        <end position="105"/>
    </location>
</feature>
<keyword evidence="1" id="KW-0732">Signal</keyword>
<keyword evidence="5" id="KW-1185">Reference proteome</keyword>
<accession>A0A291GJK3</accession>
<keyword evidence="3" id="KW-1133">Transmembrane helix</keyword>
<dbReference type="InterPro" id="IPR029050">
    <property type="entry name" value="Immunoprotect_excell_Ig-like"/>
</dbReference>
<name>A0A291GJK3_9MICO</name>
<keyword evidence="3" id="KW-0472">Membrane</keyword>
<dbReference type="AlphaFoldDB" id="A0A291GJK3"/>
<organism evidence="4 5">
    <name type="scientific">Brachybacterium vulturis</name>
    <dbReference type="NCBI Taxonomy" id="2017484"/>
    <lineage>
        <taxon>Bacteria</taxon>
        <taxon>Bacillati</taxon>
        <taxon>Actinomycetota</taxon>
        <taxon>Actinomycetes</taxon>
        <taxon>Micrococcales</taxon>
        <taxon>Dermabacteraceae</taxon>
        <taxon>Brachybacterium</taxon>
    </lineage>
</organism>
<feature type="compositionally biased region" description="Low complexity" evidence="2">
    <location>
        <begin position="52"/>
        <end position="67"/>
    </location>
</feature>